<dbReference type="PROSITE" id="PS50263">
    <property type="entry name" value="CN_HYDROLASE"/>
    <property type="match status" value="1"/>
</dbReference>
<comment type="subcellular location">
    <subcellularLocation>
        <location evidence="1 9">Cell membrane</location>
        <topology evidence="1 9">Multi-pass membrane protein</topology>
    </subcellularLocation>
</comment>
<dbReference type="AlphaFoldDB" id="W0DL97"/>
<dbReference type="Gene3D" id="3.60.110.10">
    <property type="entry name" value="Carbon-nitrogen hydrolase"/>
    <property type="match status" value="1"/>
</dbReference>
<keyword evidence="4 9" id="KW-0808">Transferase</keyword>
<dbReference type="GO" id="GO:0005886">
    <property type="term" value="C:plasma membrane"/>
    <property type="evidence" value="ECO:0007669"/>
    <property type="project" value="UniProtKB-SubCell"/>
</dbReference>
<keyword evidence="7 9" id="KW-0472">Membrane</keyword>
<dbReference type="InterPro" id="IPR045378">
    <property type="entry name" value="LNT_N"/>
</dbReference>
<dbReference type="UniPathway" id="UPA00666"/>
<feature type="transmembrane region" description="Helical" evidence="9">
    <location>
        <begin position="107"/>
        <end position="128"/>
    </location>
</feature>
<accession>W0DL97</accession>
<keyword evidence="11" id="KW-0449">Lipoprotein</keyword>
<dbReference type="GO" id="GO:0042158">
    <property type="term" value="P:lipoprotein biosynthetic process"/>
    <property type="evidence" value="ECO:0007669"/>
    <property type="project" value="UniProtKB-UniRule"/>
</dbReference>
<dbReference type="CDD" id="cd07571">
    <property type="entry name" value="ALP_N-acyl_transferase"/>
    <property type="match status" value="1"/>
</dbReference>
<evidence type="ECO:0000256" key="4">
    <source>
        <dbReference type="ARBA" id="ARBA00022679"/>
    </source>
</evidence>
<evidence type="ECO:0000256" key="8">
    <source>
        <dbReference type="ARBA" id="ARBA00023315"/>
    </source>
</evidence>
<evidence type="ECO:0000313" key="11">
    <source>
        <dbReference type="EMBL" id="AHE99211.1"/>
    </source>
</evidence>
<evidence type="ECO:0000256" key="2">
    <source>
        <dbReference type="ARBA" id="ARBA00010065"/>
    </source>
</evidence>
<dbReference type="InterPro" id="IPR036526">
    <property type="entry name" value="C-N_Hydrolase_sf"/>
</dbReference>
<feature type="transmembrane region" description="Helical" evidence="9">
    <location>
        <begin position="177"/>
        <end position="197"/>
    </location>
</feature>
<feature type="transmembrane region" description="Helical" evidence="9">
    <location>
        <begin position="74"/>
        <end position="95"/>
    </location>
</feature>
<dbReference type="HAMAP" id="MF_01148">
    <property type="entry name" value="Lnt"/>
    <property type="match status" value="1"/>
</dbReference>
<keyword evidence="6 9" id="KW-1133">Transmembrane helix</keyword>
<dbReference type="InterPro" id="IPR004563">
    <property type="entry name" value="Apolipo_AcylTrfase"/>
</dbReference>
<keyword evidence="8 9" id="KW-0012">Acyltransferase</keyword>
<keyword evidence="12" id="KW-1185">Reference proteome</keyword>
<protein>
    <recommendedName>
        <fullName evidence="9">Apolipoprotein N-acyltransferase</fullName>
        <shortName evidence="9">ALP N-acyltransferase</shortName>
        <ecNumber evidence="9">2.3.1.269</ecNumber>
    </recommendedName>
</protein>
<evidence type="ECO:0000313" key="12">
    <source>
        <dbReference type="Proteomes" id="UP000005289"/>
    </source>
</evidence>
<dbReference type="SUPFAM" id="SSF56317">
    <property type="entry name" value="Carbon-nitrogen hydrolase"/>
    <property type="match status" value="1"/>
</dbReference>
<feature type="domain" description="CN hydrolase" evidence="10">
    <location>
        <begin position="212"/>
        <end position="447"/>
    </location>
</feature>
<dbReference type="Pfam" id="PF00795">
    <property type="entry name" value="CN_hydrolase"/>
    <property type="match status" value="1"/>
</dbReference>
<evidence type="ECO:0000256" key="7">
    <source>
        <dbReference type="ARBA" id="ARBA00023136"/>
    </source>
</evidence>
<dbReference type="PANTHER" id="PTHR38686:SF1">
    <property type="entry name" value="APOLIPOPROTEIN N-ACYLTRANSFERASE"/>
    <property type="match status" value="1"/>
</dbReference>
<evidence type="ECO:0000256" key="5">
    <source>
        <dbReference type="ARBA" id="ARBA00022692"/>
    </source>
</evidence>
<sequence length="482" mass="51880">MLSLLAGATLVLAFAPFDLYLLAPLALALWFALLRGAGPRQALRHGYAFGLGLFGAGASWIFNSLLIFGEAPLLVATLITAGFVLFLAVYPALLAWAAARWFGAVQLLPWLLALAGGFVLLEALRGWLLSGFPWLLVGHTLLDTAARGWLPVAGEFGAGLVVVLSAVALVLLSARRFVAGLVLLALLLLASVGAAHWNAVQPTPSALRVAIVQGNIEQSRKWADDGVEYALSLYSGLSREASGTDLLVWPETAIPAFYFEVYEPLEALSLELEAQGTELVTGIFDYDPARRAMYNSIRHLPSGATYDKRQLVPFGEFLPFRDRIAWLDRLLDIPMSDLTPGTGSGRVAMAGQVAGLSVCYEAAYARRIRTALPDAGFLLNVSNDAWFGDTLAPYQHLQIARVRALEMGRPMIRATNTGVSALIDADGRVTARAGLFTREVLTGEIQPRQGHTPAARFGAWPALLAALLLVLPAGWARRRSGR</sequence>
<dbReference type="EC" id="2.3.1.269" evidence="9"/>
<keyword evidence="3 9" id="KW-1003">Cell membrane</keyword>
<name>W0DL97_9GAMM</name>
<feature type="transmembrane region" description="Helical" evidence="9">
    <location>
        <begin position="457"/>
        <end position="476"/>
    </location>
</feature>
<comment type="function">
    <text evidence="9">Catalyzes the phospholipid dependent N-acylation of the N-terminal cysteine of apolipoprotein, the last step in lipoprotein maturation.</text>
</comment>
<evidence type="ECO:0000256" key="3">
    <source>
        <dbReference type="ARBA" id="ARBA00022475"/>
    </source>
</evidence>
<reference evidence="11 12" key="1">
    <citation type="submission" date="2013-12" db="EMBL/GenBank/DDBJ databases">
        <authorList>
            <consortium name="DOE Joint Genome Institute"/>
            <person name="Muyzer G."/>
            <person name="Huntemann M."/>
            <person name="Han J."/>
            <person name="Chen A."/>
            <person name="Kyrpides N."/>
            <person name="Mavromatis K."/>
            <person name="Markowitz V."/>
            <person name="Palaniappan K."/>
            <person name="Ivanova N."/>
            <person name="Schaumberg A."/>
            <person name="Pati A."/>
            <person name="Liolios K."/>
            <person name="Nordberg H.P."/>
            <person name="Cantor M.N."/>
            <person name="Hua S.X."/>
            <person name="Woyke T."/>
        </authorList>
    </citation>
    <scope>NUCLEOTIDE SEQUENCE [LARGE SCALE GENOMIC DNA]</scope>
    <source>
        <strain evidence="11 12">ARh 1</strain>
    </source>
</reference>
<dbReference type="InterPro" id="IPR003010">
    <property type="entry name" value="C-N_Hydrolase"/>
</dbReference>
<feature type="transmembrane region" description="Helical" evidence="9">
    <location>
        <begin position="46"/>
        <end position="68"/>
    </location>
</feature>
<comment type="similarity">
    <text evidence="2 9">Belongs to the CN hydrolase family. Apolipoprotein N-acyltransferase subfamily.</text>
</comment>
<feature type="transmembrane region" description="Helical" evidence="9">
    <location>
        <begin position="148"/>
        <end position="172"/>
    </location>
</feature>
<dbReference type="STRING" id="713585.THITH_14120"/>
<dbReference type="GO" id="GO:0016410">
    <property type="term" value="F:N-acyltransferase activity"/>
    <property type="evidence" value="ECO:0007669"/>
    <property type="project" value="UniProtKB-UniRule"/>
</dbReference>
<organism evidence="11 12">
    <name type="scientific">Thioalkalivibrio paradoxus ARh 1</name>
    <dbReference type="NCBI Taxonomy" id="713585"/>
    <lineage>
        <taxon>Bacteria</taxon>
        <taxon>Pseudomonadati</taxon>
        <taxon>Pseudomonadota</taxon>
        <taxon>Gammaproteobacteria</taxon>
        <taxon>Chromatiales</taxon>
        <taxon>Ectothiorhodospiraceae</taxon>
        <taxon>Thioalkalivibrio</taxon>
    </lineage>
</organism>
<proteinExistence type="inferred from homology"/>
<comment type="catalytic activity">
    <reaction evidence="9">
        <text>N-terminal S-1,2-diacyl-sn-glyceryl-L-cysteinyl-[lipoprotein] + a glycerophospholipid = N-acyl-S-1,2-diacyl-sn-glyceryl-L-cysteinyl-[lipoprotein] + a 2-acyl-sn-glycero-3-phospholipid + H(+)</text>
        <dbReference type="Rhea" id="RHEA:48228"/>
        <dbReference type="Rhea" id="RHEA-COMP:14681"/>
        <dbReference type="Rhea" id="RHEA-COMP:14684"/>
        <dbReference type="ChEBI" id="CHEBI:15378"/>
        <dbReference type="ChEBI" id="CHEBI:136912"/>
        <dbReference type="ChEBI" id="CHEBI:140656"/>
        <dbReference type="ChEBI" id="CHEBI:140657"/>
        <dbReference type="ChEBI" id="CHEBI:140660"/>
        <dbReference type="EC" id="2.3.1.269"/>
    </reaction>
</comment>
<comment type="pathway">
    <text evidence="9">Protein modification; lipoprotein biosynthesis (N-acyl transfer).</text>
</comment>
<evidence type="ECO:0000256" key="6">
    <source>
        <dbReference type="ARBA" id="ARBA00022989"/>
    </source>
</evidence>
<dbReference type="KEGG" id="tti:THITH_14120"/>
<dbReference type="NCBIfam" id="TIGR00546">
    <property type="entry name" value="lnt"/>
    <property type="match status" value="1"/>
</dbReference>
<dbReference type="HOGENOM" id="CLU_019563_3_0_6"/>
<gene>
    <name evidence="9" type="primary">lnt</name>
    <name evidence="11" type="ORF">THITH_14120</name>
</gene>
<evidence type="ECO:0000256" key="1">
    <source>
        <dbReference type="ARBA" id="ARBA00004651"/>
    </source>
</evidence>
<feature type="transmembrane region" description="Helical" evidence="9">
    <location>
        <begin position="6"/>
        <end position="34"/>
    </location>
</feature>
<evidence type="ECO:0000256" key="9">
    <source>
        <dbReference type="HAMAP-Rule" id="MF_01148"/>
    </source>
</evidence>
<dbReference type="EMBL" id="CP007029">
    <property type="protein sequence ID" value="AHE99211.1"/>
    <property type="molecule type" value="Genomic_DNA"/>
</dbReference>
<evidence type="ECO:0000259" key="10">
    <source>
        <dbReference type="PROSITE" id="PS50263"/>
    </source>
</evidence>
<dbReference type="PANTHER" id="PTHR38686">
    <property type="entry name" value="APOLIPOPROTEIN N-ACYLTRANSFERASE"/>
    <property type="match status" value="1"/>
</dbReference>
<dbReference type="Proteomes" id="UP000005289">
    <property type="component" value="Chromosome"/>
</dbReference>
<dbReference type="Pfam" id="PF20154">
    <property type="entry name" value="LNT_N"/>
    <property type="match status" value="1"/>
</dbReference>
<keyword evidence="5 9" id="KW-0812">Transmembrane</keyword>